<dbReference type="EMBL" id="KC977571">
    <property type="protein sequence ID" value="AGO85160.1"/>
    <property type="molecule type" value="Genomic_DNA"/>
</dbReference>
<gene>
    <name evidence="1" type="ORF">psal_cds_994</name>
</gene>
<sequence length="601" mass="66429">MDDVASGPHFSSDHAHMLPQEVWDRILNGADADGRLFLNVRFRCLARMVCTRWHAIISTPSEADTARIIAASPRGRRFRDHHIDARRPAVAPIYTSTAADLLVLSGQRPVLALDAMREVLYPDTRRDRTILLVAMAASGVNDYFDHVLSLIGENESCAESDSEGPARRLDASLLQHAVYIACVERGYARGAEALASSMTERQWDSVLCDIVEADRPILLATALVHIGRRCKSRRDESAVANGTRLNVAMMAQSVWDAISRYGTLSTTRTVLDIQYADGTSPFGVGGALRYHLDCEWHSNRWLRDAVRHGRLGVIETHGDSVAFMGMALEYAVDDGRLDLAQQLADHHRSRGGTGLCGLAPAVVAQQIRSRWPRDVDDGWCWWLASYGYGPTDDDARRILGRDRRKGPRNASLDYIENWPWQSALVDDGKHVIDLLCADPPRFEWSVRERTMRTLAPYMLPRSTPIPNGLWSQAVDHVTTRIIKRCPRATDTSAALSWLCRKARRWGLLERLDGAQLGDTPSDPIRSLVAIPHDPDIWSSWVGAVSPLPTIVVDAARASCDPPTDPSVAVLVHTLLRLLCDCGLAAPTLSLTDQTKASAATP</sequence>
<accession>S4W4A0</accession>
<protein>
    <submittedName>
        <fullName evidence="1">F-box incomplete domain containing protein</fullName>
    </submittedName>
</protein>
<evidence type="ECO:0000313" key="1">
    <source>
        <dbReference type="EMBL" id="AGO85160.1"/>
    </source>
</evidence>
<reference evidence="1 2" key="1">
    <citation type="journal article" date="2013" name="Science">
        <title>Pandoraviruses: amoeba viruses with genomes up to 2.5 Mb reaching that of parasitic eukaryotes.</title>
        <authorList>
            <person name="Philippe N."/>
            <person name="Legendre M."/>
            <person name="Doutre G."/>
            <person name="Coute Y."/>
            <person name="Poirot O."/>
            <person name="Lescot M."/>
            <person name="Arslan D."/>
            <person name="Seltzer V."/>
            <person name="Bertaux L."/>
            <person name="Bruley C."/>
            <person name="Garin J."/>
            <person name="Claverie J.M."/>
            <person name="Abergel C."/>
        </authorList>
    </citation>
    <scope>NUCLEOTIDE SEQUENCE [LARGE SCALE GENOMIC DNA]</scope>
</reference>
<organism evidence="1 2">
    <name type="scientific">Pandoravirus salinus</name>
    <dbReference type="NCBI Taxonomy" id="1349410"/>
    <lineage>
        <taxon>Viruses</taxon>
        <taxon>Pandoravirus</taxon>
    </lineage>
</organism>
<name>S4W4A0_9VIRU</name>
<keyword evidence="2" id="KW-1185">Reference proteome</keyword>
<dbReference type="GeneID" id="16606947"/>
<dbReference type="Proteomes" id="UP000204584">
    <property type="component" value="Segment"/>
</dbReference>
<dbReference type="RefSeq" id="YP_008438234.1">
    <property type="nucleotide sequence ID" value="NC_022098.1"/>
</dbReference>
<dbReference type="KEGG" id="vg:16606947"/>
<evidence type="ECO:0000313" key="2">
    <source>
        <dbReference type="Proteomes" id="UP000204584"/>
    </source>
</evidence>
<dbReference type="CDD" id="cd09917">
    <property type="entry name" value="F-box_SF"/>
    <property type="match status" value="1"/>
</dbReference>
<proteinExistence type="predicted"/>